<reference evidence="2" key="1">
    <citation type="journal article" date="2011" name="Nat. Commun.">
        <title>Effector diversification within compartments of the Leptosphaeria maculans genome affected by Repeat-Induced Point mutations.</title>
        <authorList>
            <person name="Rouxel T."/>
            <person name="Grandaubert J."/>
            <person name="Hane J.K."/>
            <person name="Hoede C."/>
            <person name="van de Wouw A.P."/>
            <person name="Couloux A."/>
            <person name="Dominguez V."/>
            <person name="Anthouard V."/>
            <person name="Bally P."/>
            <person name="Bourras S."/>
            <person name="Cozijnsen A.J."/>
            <person name="Ciuffetti L.M."/>
            <person name="Degrave A."/>
            <person name="Dilmaghani A."/>
            <person name="Duret L."/>
            <person name="Fudal I."/>
            <person name="Goodwin S.B."/>
            <person name="Gout L."/>
            <person name="Glaser N."/>
            <person name="Linglin J."/>
            <person name="Kema G.H.J."/>
            <person name="Lapalu N."/>
            <person name="Lawrence C.B."/>
            <person name="May K."/>
            <person name="Meyer M."/>
            <person name="Ollivier B."/>
            <person name="Poulain J."/>
            <person name="Schoch C.L."/>
            <person name="Simon A."/>
            <person name="Spatafora J.W."/>
            <person name="Stachowiak A."/>
            <person name="Turgeon B.G."/>
            <person name="Tyler B.M."/>
            <person name="Vincent D."/>
            <person name="Weissenbach J."/>
            <person name="Amselem J."/>
            <person name="Quesneville H."/>
            <person name="Oliver R.P."/>
            <person name="Wincker P."/>
            <person name="Balesdent M.-H."/>
            <person name="Howlett B.J."/>
        </authorList>
    </citation>
    <scope>NUCLEOTIDE SEQUENCE [LARGE SCALE GENOMIC DNA]</scope>
    <source>
        <strain evidence="2">JN3 / isolate v23.1.3 / race Av1-4-5-6-7-8</strain>
    </source>
</reference>
<accession>E4ZJB3</accession>
<sequence>MVNSTSSPSFLRTRTLTGLSQIPFPNAYTHARVQHHIIPALGIVVPPIIYAL</sequence>
<organism evidence="2">
    <name type="scientific">Leptosphaeria maculans (strain JN3 / isolate v23.1.3 / race Av1-4-5-6-7-8)</name>
    <name type="common">Blackleg fungus</name>
    <name type="synonym">Phoma lingam</name>
    <dbReference type="NCBI Taxonomy" id="985895"/>
    <lineage>
        <taxon>Eukaryota</taxon>
        <taxon>Fungi</taxon>
        <taxon>Dikarya</taxon>
        <taxon>Ascomycota</taxon>
        <taxon>Pezizomycotina</taxon>
        <taxon>Dothideomycetes</taxon>
        <taxon>Pleosporomycetidae</taxon>
        <taxon>Pleosporales</taxon>
        <taxon>Pleosporineae</taxon>
        <taxon>Leptosphaeriaceae</taxon>
        <taxon>Plenodomus</taxon>
        <taxon>Plenodomus lingam/Leptosphaeria maculans species complex</taxon>
    </lineage>
</organism>
<keyword evidence="2" id="KW-1185">Reference proteome</keyword>
<name>E4ZJB3_LEPMJ</name>
<proteinExistence type="predicted"/>
<dbReference type="InParanoid" id="E4ZJB3"/>
<dbReference type="EMBL" id="FP929072">
    <property type="protein sequence ID" value="CBX91544.1"/>
    <property type="molecule type" value="Genomic_DNA"/>
</dbReference>
<evidence type="ECO:0000313" key="1">
    <source>
        <dbReference type="EMBL" id="CBX91544.1"/>
    </source>
</evidence>
<dbReference type="Proteomes" id="UP000002668">
    <property type="component" value="Genome"/>
</dbReference>
<dbReference type="VEuPathDB" id="FungiDB:LEMA_P070520.1"/>
<dbReference type="AlphaFoldDB" id="E4ZJB3"/>
<dbReference type="HOGENOM" id="CLU_3087657_0_0_1"/>
<evidence type="ECO:0000313" key="2">
    <source>
        <dbReference type="Proteomes" id="UP000002668"/>
    </source>
</evidence>
<protein>
    <submittedName>
        <fullName evidence="1">Predicted protein</fullName>
    </submittedName>
</protein>
<gene>
    <name evidence="1" type="ORF">LEMA_P070520.1</name>
</gene>